<evidence type="ECO:0000313" key="7">
    <source>
        <dbReference type="Proteomes" id="UP000321224"/>
    </source>
</evidence>
<dbReference type="EMBL" id="FNAJ01000002">
    <property type="protein sequence ID" value="SDD65133.1"/>
    <property type="molecule type" value="Genomic_DNA"/>
</dbReference>
<dbReference type="RefSeq" id="WP_090487418.1">
    <property type="nucleotide sequence ID" value="NZ_BJVY01000063.1"/>
</dbReference>
<dbReference type="EMBL" id="BJVY01000063">
    <property type="protein sequence ID" value="GEL75202.1"/>
    <property type="molecule type" value="Genomic_DNA"/>
</dbReference>
<evidence type="ECO:0000313" key="5">
    <source>
        <dbReference type="EMBL" id="SDD65133.1"/>
    </source>
</evidence>
<protein>
    <submittedName>
        <fullName evidence="5">Phage major capsid protein, HK97 family</fullName>
    </submittedName>
</protein>
<evidence type="ECO:0000256" key="2">
    <source>
        <dbReference type="SAM" id="MobiDB-lite"/>
    </source>
</evidence>
<comment type="caution">
    <text evidence="4">The sequence shown here is derived from an EMBL/GenBank/DDBJ whole genome shotgun (WGS) entry which is preliminary data.</text>
</comment>
<keyword evidence="6" id="KW-1185">Reference proteome</keyword>
<dbReference type="NCBIfam" id="TIGR01554">
    <property type="entry name" value="major_cap_HK97"/>
    <property type="match status" value="1"/>
</dbReference>
<evidence type="ECO:0000313" key="6">
    <source>
        <dbReference type="Proteomes" id="UP000198717"/>
    </source>
</evidence>
<dbReference type="Proteomes" id="UP000198717">
    <property type="component" value="Unassembled WGS sequence"/>
</dbReference>
<feature type="domain" description="Phage capsid-like C-terminal" evidence="3">
    <location>
        <begin position="135"/>
        <end position="421"/>
    </location>
</feature>
<feature type="region of interest" description="Disordered" evidence="2">
    <location>
        <begin position="47"/>
        <end position="67"/>
    </location>
</feature>
<comment type="subcellular location">
    <subcellularLocation>
        <location evidence="1">Virion</location>
    </subcellularLocation>
</comment>
<dbReference type="Gene3D" id="3.30.2400.10">
    <property type="entry name" value="Major capsid protein gp5"/>
    <property type="match status" value="1"/>
</dbReference>
<dbReference type="InterPro" id="IPR024455">
    <property type="entry name" value="Phage_capsid"/>
</dbReference>
<dbReference type="InterPro" id="IPR054612">
    <property type="entry name" value="Phage_capsid-like_C"/>
</dbReference>
<dbReference type="AlphaFoldDB" id="A0A511HNN2"/>
<evidence type="ECO:0000256" key="1">
    <source>
        <dbReference type="ARBA" id="ARBA00004328"/>
    </source>
</evidence>
<dbReference type="Proteomes" id="UP000321224">
    <property type="component" value="Unassembled WGS sequence"/>
</dbReference>
<name>A0A511HNN2_9BACT</name>
<evidence type="ECO:0000313" key="4">
    <source>
        <dbReference type="EMBL" id="GEL75202.1"/>
    </source>
</evidence>
<gene>
    <name evidence="4" type="ORF">MVI01_69860</name>
    <name evidence="5" type="ORF">SAMN04488504_102127</name>
</gene>
<evidence type="ECO:0000259" key="3">
    <source>
        <dbReference type="Pfam" id="PF05065"/>
    </source>
</evidence>
<accession>A0A511HNN2</accession>
<proteinExistence type="predicted"/>
<reference evidence="4 7" key="2">
    <citation type="submission" date="2019-07" db="EMBL/GenBank/DDBJ databases">
        <title>Whole genome shotgun sequence of Myxococcus virescens NBRC 100334.</title>
        <authorList>
            <person name="Hosoyama A."/>
            <person name="Uohara A."/>
            <person name="Ohji S."/>
            <person name="Ichikawa N."/>
        </authorList>
    </citation>
    <scope>NUCLEOTIDE SEQUENCE [LARGE SCALE GENOMIC DNA]</scope>
    <source>
        <strain evidence="4 7">NBRC 100334</strain>
    </source>
</reference>
<dbReference type="Pfam" id="PF05065">
    <property type="entry name" value="Phage_capsid"/>
    <property type="match status" value="1"/>
</dbReference>
<dbReference type="SUPFAM" id="SSF56563">
    <property type="entry name" value="Major capsid protein gp5"/>
    <property type="match status" value="1"/>
</dbReference>
<reference evidence="5 6" key="1">
    <citation type="submission" date="2016-10" db="EMBL/GenBank/DDBJ databases">
        <authorList>
            <person name="Varghese N."/>
            <person name="Submissions S."/>
        </authorList>
    </citation>
    <scope>NUCLEOTIDE SEQUENCE [LARGE SCALE GENOMIC DNA]</scope>
    <source>
        <strain evidence="5 6">DSM 2260</strain>
    </source>
</reference>
<organism evidence="4 7">
    <name type="scientific">Myxococcus virescens</name>
    <dbReference type="NCBI Taxonomy" id="83456"/>
    <lineage>
        <taxon>Bacteria</taxon>
        <taxon>Pseudomonadati</taxon>
        <taxon>Myxococcota</taxon>
        <taxon>Myxococcia</taxon>
        <taxon>Myxococcales</taxon>
        <taxon>Cystobacterineae</taxon>
        <taxon>Myxococcaceae</taxon>
        <taxon>Myxococcus</taxon>
    </lineage>
</organism>
<sequence>MSGNKTGTGSGQGQANSEEEALAAIIGRVVDERLAPFQAALGQKATSNMAGVPGDDTGRAPITGRAASEGTGIDVGRLVVCAYQEKSGHARGKSAAQIARAAGYERVAKSLEMSDARVQATLAAKALNSTTLEAGGIFVDTPISDEIFTLLQPKVWIRERADSIPLAAGVDFNKQTGEGVAYYKGELDSITGSQPAFGLEAMVERELTALTPFSNRLLQLGGSKVEAMVRDSILRVIAKKENLSFYRGEGTRGGPKGIRNRVASANRFDATQAGATATLAEVRADLQRIMLKLANADVPMAKPAWFMSPSTKAFLMALTDGNGNAVYEAQLSNNTLLGYPVDVSTQVPINLGAGANETELGFVDYGEVIIGQGDMFLEVFPNATYEMGGNTISGVSRNQTVVRAIQYHDLITRHDVSAAFMQCKWLA</sequence>